<sequence>MDRDASVRPGAAARFDPGRVVVSAGIADGRIVSAAVRSERPRGLSAALAGHPPSEIPDLARRLFALCGLSQATAARYALRAAGAVVPGPAVEAESDALVCERLVEHLRATVMGWSGPVPLSAVERAAVPAALSLAAAPRLDPEALHGSLARLGLADRMAAAGSWAERLLAFAAGLPRLSDRPPDPLSPNDDAAVVAALDRDGDAFAACPCLPGRRP</sequence>
<name>A0A327KVP9_9BRAD</name>
<dbReference type="SUPFAM" id="SSF56762">
    <property type="entry name" value="HydB/Nqo4-like"/>
    <property type="match status" value="1"/>
</dbReference>
<accession>A0A327KVP9</accession>
<organism evidence="1 2">
    <name type="scientific">Rhodoplanes roseus</name>
    <dbReference type="NCBI Taxonomy" id="29409"/>
    <lineage>
        <taxon>Bacteria</taxon>
        <taxon>Pseudomonadati</taxon>
        <taxon>Pseudomonadota</taxon>
        <taxon>Alphaproteobacteria</taxon>
        <taxon>Hyphomicrobiales</taxon>
        <taxon>Nitrobacteraceae</taxon>
        <taxon>Rhodoplanes</taxon>
    </lineage>
</organism>
<dbReference type="EMBL" id="NPEX01000118">
    <property type="protein sequence ID" value="RAI42899.1"/>
    <property type="molecule type" value="Genomic_DNA"/>
</dbReference>
<reference evidence="1 2" key="1">
    <citation type="submission" date="2017-07" db="EMBL/GenBank/DDBJ databases">
        <title>Draft Genome Sequences of Select Purple Nonsulfur Bacteria.</title>
        <authorList>
            <person name="Lasarre B."/>
            <person name="Mckinlay J.B."/>
        </authorList>
    </citation>
    <scope>NUCLEOTIDE SEQUENCE [LARGE SCALE GENOMIC DNA]</scope>
    <source>
        <strain evidence="1 2">DSM 5909</strain>
    </source>
</reference>
<keyword evidence="2" id="KW-1185">Reference proteome</keyword>
<proteinExistence type="predicted"/>
<evidence type="ECO:0000313" key="1">
    <source>
        <dbReference type="EMBL" id="RAI42899.1"/>
    </source>
</evidence>
<dbReference type="Proteomes" id="UP000249130">
    <property type="component" value="Unassembled WGS sequence"/>
</dbReference>
<evidence type="ECO:0000313" key="2">
    <source>
        <dbReference type="Proteomes" id="UP000249130"/>
    </source>
</evidence>
<comment type="caution">
    <text evidence="1">The sequence shown here is derived from an EMBL/GenBank/DDBJ whole genome shotgun (WGS) entry which is preliminary data.</text>
</comment>
<dbReference type="Gene3D" id="1.10.645.10">
    <property type="entry name" value="Cytochrome-c3 Hydrogenase, chain B"/>
    <property type="match status" value="1"/>
</dbReference>
<gene>
    <name evidence="1" type="ORF">CH341_17030</name>
</gene>
<dbReference type="InterPro" id="IPR029014">
    <property type="entry name" value="NiFe-Hase_large"/>
</dbReference>
<feature type="non-terminal residue" evidence="1">
    <location>
        <position position="216"/>
    </location>
</feature>
<protein>
    <submittedName>
        <fullName evidence="1">Uncharacterized protein</fullName>
    </submittedName>
</protein>
<dbReference type="AlphaFoldDB" id="A0A327KVP9"/>